<evidence type="ECO:0000256" key="8">
    <source>
        <dbReference type="ARBA" id="ARBA00048130"/>
    </source>
</evidence>
<dbReference type="InterPro" id="IPR008271">
    <property type="entry name" value="Ser/Thr_kinase_AS"/>
</dbReference>
<feature type="region of interest" description="Disordered" evidence="10">
    <location>
        <begin position="1339"/>
        <end position="1452"/>
    </location>
</feature>
<feature type="region of interest" description="Disordered" evidence="10">
    <location>
        <begin position="173"/>
        <end position="357"/>
    </location>
</feature>
<feature type="compositionally biased region" description="Low complexity" evidence="10">
    <location>
        <begin position="1125"/>
        <end position="1137"/>
    </location>
</feature>
<feature type="region of interest" description="Disordered" evidence="10">
    <location>
        <begin position="1022"/>
        <end position="1140"/>
    </location>
</feature>
<feature type="region of interest" description="Disordered" evidence="10">
    <location>
        <begin position="1291"/>
        <end position="1310"/>
    </location>
</feature>
<feature type="region of interest" description="Disordered" evidence="10">
    <location>
        <begin position="1172"/>
        <end position="1194"/>
    </location>
</feature>
<evidence type="ECO:0000313" key="13">
    <source>
        <dbReference type="Proteomes" id="UP000244722"/>
    </source>
</evidence>
<dbReference type="PROSITE" id="PS50011">
    <property type="entry name" value="PROTEIN_KINASE_DOM"/>
    <property type="match status" value="1"/>
</dbReference>
<keyword evidence="6 9" id="KW-0067">ATP-binding</keyword>
<dbReference type="Gene3D" id="1.10.510.10">
    <property type="entry name" value="Transferase(Phosphotransferase) domain 1"/>
    <property type="match status" value="1"/>
</dbReference>
<feature type="region of interest" description="Disordered" evidence="10">
    <location>
        <begin position="69"/>
        <end position="112"/>
    </location>
</feature>
<feature type="compositionally biased region" description="Polar residues" evidence="10">
    <location>
        <begin position="1431"/>
        <end position="1441"/>
    </location>
</feature>
<feature type="compositionally biased region" description="Low complexity" evidence="10">
    <location>
        <begin position="1523"/>
        <end position="1534"/>
    </location>
</feature>
<dbReference type="InterPro" id="IPR017441">
    <property type="entry name" value="Protein_kinase_ATP_BS"/>
</dbReference>
<dbReference type="FunFam" id="3.30.200.20:FF:000387">
    <property type="entry name" value="Serine/threonine-protein kinase STE11"/>
    <property type="match status" value="1"/>
</dbReference>
<evidence type="ECO:0000256" key="2">
    <source>
        <dbReference type="ARBA" id="ARBA00012411"/>
    </source>
</evidence>
<feature type="compositionally biased region" description="Low complexity" evidence="10">
    <location>
        <begin position="339"/>
        <end position="350"/>
    </location>
</feature>
<dbReference type="EMBL" id="NESQ01000167">
    <property type="protein sequence ID" value="PUU76975.1"/>
    <property type="molecule type" value="Genomic_DNA"/>
</dbReference>
<feature type="region of interest" description="Disordered" evidence="10">
    <location>
        <begin position="818"/>
        <end position="910"/>
    </location>
</feature>
<feature type="compositionally biased region" description="Polar residues" evidence="10">
    <location>
        <begin position="544"/>
        <end position="564"/>
    </location>
</feature>
<dbReference type="GO" id="GO:0000196">
    <property type="term" value="P:cell integrity MAPK cascade"/>
    <property type="evidence" value="ECO:0007669"/>
    <property type="project" value="UniProtKB-ARBA"/>
</dbReference>
<dbReference type="STRING" id="42251.A0A2T6ZNB7"/>
<gene>
    <name evidence="12" type="ORF">B9Z19DRAFT_988508</name>
</gene>
<evidence type="ECO:0000256" key="7">
    <source>
        <dbReference type="ARBA" id="ARBA00047919"/>
    </source>
</evidence>
<comment type="catalytic activity">
    <reaction evidence="8">
        <text>L-seryl-[protein] + ATP = O-phospho-L-seryl-[protein] + ADP + H(+)</text>
        <dbReference type="Rhea" id="RHEA:17989"/>
        <dbReference type="Rhea" id="RHEA-COMP:9863"/>
        <dbReference type="Rhea" id="RHEA-COMP:11604"/>
        <dbReference type="ChEBI" id="CHEBI:15378"/>
        <dbReference type="ChEBI" id="CHEBI:29999"/>
        <dbReference type="ChEBI" id="CHEBI:30616"/>
        <dbReference type="ChEBI" id="CHEBI:83421"/>
        <dbReference type="ChEBI" id="CHEBI:456216"/>
        <dbReference type="EC" id="2.7.11.24"/>
    </reaction>
    <physiologicalReaction direction="left-to-right" evidence="8">
        <dbReference type="Rhea" id="RHEA:17990"/>
    </physiologicalReaction>
</comment>
<dbReference type="InterPro" id="IPR000719">
    <property type="entry name" value="Prot_kinase_dom"/>
</dbReference>
<evidence type="ECO:0000259" key="11">
    <source>
        <dbReference type="PROSITE" id="PS50011"/>
    </source>
</evidence>
<feature type="compositionally biased region" description="Low complexity" evidence="10">
    <location>
        <begin position="1398"/>
        <end position="1410"/>
    </location>
</feature>
<evidence type="ECO:0000256" key="10">
    <source>
        <dbReference type="SAM" id="MobiDB-lite"/>
    </source>
</evidence>
<keyword evidence="4 9" id="KW-0547">Nucleotide-binding</keyword>
<dbReference type="SUPFAM" id="SSF56112">
    <property type="entry name" value="Protein kinase-like (PK-like)"/>
    <property type="match status" value="1"/>
</dbReference>
<reference evidence="12 13" key="1">
    <citation type="submission" date="2017-04" db="EMBL/GenBank/DDBJ databases">
        <title>Draft genome sequence of Tuber borchii Vittad., a whitish edible truffle.</title>
        <authorList>
            <consortium name="DOE Joint Genome Institute"/>
            <person name="Murat C."/>
            <person name="Kuo A."/>
            <person name="Barry K.W."/>
            <person name="Clum A."/>
            <person name="Dockter R.B."/>
            <person name="Fauchery L."/>
            <person name="Iotti M."/>
            <person name="Kohler A."/>
            <person name="Labutti K."/>
            <person name="Lindquist E.A."/>
            <person name="Lipzen A."/>
            <person name="Ohm R.A."/>
            <person name="Wang M."/>
            <person name="Grigoriev I.V."/>
            <person name="Zambonelli A."/>
            <person name="Martin F.M."/>
        </authorList>
    </citation>
    <scope>NUCLEOTIDE SEQUENCE [LARGE SCALE GENOMIC DNA]</scope>
    <source>
        <strain evidence="12 13">Tbo3840</strain>
    </source>
</reference>
<dbReference type="PROSITE" id="PS00108">
    <property type="entry name" value="PROTEIN_KINASE_ST"/>
    <property type="match status" value="1"/>
</dbReference>
<feature type="region of interest" description="Disordered" evidence="10">
    <location>
        <begin position="922"/>
        <end position="975"/>
    </location>
</feature>
<evidence type="ECO:0000256" key="5">
    <source>
        <dbReference type="ARBA" id="ARBA00022777"/>
    </source>
</evidence>
<feature type="compositionally biased region" description="Pro residues" evidence="10">
    <location>
        <begin position="237"/>
        <end position="246"/>
    </location>
</feature>
<feature type="compositionally biased region" description="Polar residues" evidence="10">
    <location>
        <begin position="1"/>
        <end position="21"/>
    </location>
</feature>
<keyword evidence="3" id="KW-0808">Transferase</keyword>
<dbReference type="InterPro" id="IPR050538">
    <property type="entry name" value="MAP_kinase_kinase_kinase"/>
</dbReference>
<dbReference type="SMART" id="SM00220">
    <property type="entry name" value="S_TKc"/>
    <property type="match status" value="1"/>
</dbReference>
<feature type="compositionally biased region" description="Acidic residues" evidence="10">
    <location>
        <begin position="1349"/>
        <end position="1364"/>
    </location>
</feature>
<feature type="compositionally biased region" description="Polar residues" evidence="10">
    <location>
        <begin position="1509"/>
        <end position="1518"/>
    </location>
</feature>
<feature type="compositionally biased region" description="Polar residues" evidence="10">
    <location>
        <begin position="863"/>
        <end position="872"/>
    </location>
</feature>
<feature type="compositionally biased region" description="Basic residues" evidence="10">
    <location>
        <begin position="266"/>
        <end position="277"/>
    </location>
</feature>
<dbReference type="Proteomes" id="UP000244722">
    <property type="component" value="Unassembled WGS sequence"/>
</dbReference>
<name>A0A2T6ZNB7_TUBBO</name>
<dbReference type="InterPro" id="IPR011009">
    <property type="entry name" value="Kinase-like_dom_sf"/>
</dbReference>
<protein>
    <recommendedName>
        <fullName evidence="2">mitogen-activated protein kinase</fullName>
        <ecNumber evidence="2">2.7.11.24</ecNumber>
    </recommendedName>
</protein>
<feature type="compositionally biased region" description="Polar residues" evidence="10">
    <location>
        <begin position="879"/>
        <end position="904"/>
    </location>
</feature>
<dbReference type="GO" id="GO:0005524">
    <property type="term" value="F:ATP binding"/>
    <property type="evidence" value="ECO:0007669"/>
    <property type="project" value="UniProtKB-UniRule"/>
</dbReference>
<feature type="compositionally biased region" description="Polar residues" evidence="10">
    <location>
        <begin position="603"/>
        <end position="613"/>
    </location>
</feature>
<feature type="compositionally biased region" description="Basic and acidic residues" evidence="10">
    <location>
        <begin position="616"/>
        <end position="626"/>
    </location>
</feature>
<evidence type="ECO:0000256" key="1">
    <source>
        <dbReference type="ARBA" id="ARBA00006529"/>
    </source>
</evidence>
<accession>A0A2T6ZNB7</accession>
<keyword evidence="5" id="KW-0418">Kinase</keyword>
<evidence type="ECO:0000313" key="12">
    <source>
        <dbReference type="EMBL" id="PUU76975.1"/>
    </source>
</evidence>
<dbReference type="GO" id="GO:0004707">
    <property type="term" value="F:MAP kinase activity"/>
    <property type="evidence" value="ECO:0007669"/>
    <property type="project" value="UniProtKB-EC"/>
</dbReference>
<evidence type="ECO:0000256" key="6">
    <source>
        <dbReference type="ARBA" id="ARBA00022840"/>
    </source>
</evidence>
<dbReference type="EC" id="2.7.11.24" evidence="2"/>
<feature type="compositionally biased region" description="Low complexity" evidence="10">
    <location>
        <begin position="221"/>
        <end position="236"/>
    </location>
</feature>
<dbReference type="GO" id="GO:0004709">
    <property type="term" value="F:MAP kinase kinase kinase activity"/>
    <property type="evidence" value="ECO:0007669"/>
    <property type="project" value="UniProtKB-ARBA"/>
</dbReference>
<feature type="compositionally biased region" description="Basic and acidic residues" evidence="10">
    <location>
        <begin position="590"/>
        <end position="602"/>
    </location>
</feature>
<dbReference type="PANTHER" id="PTHR48016:SF48">
    <property type="entry name" value="SERINE_THREONINE-PROTEIN KINASE BCK1_SLK1_SSP31"/>
    <property type="match status" value="1"/>
</dbReference>
<evidence type="ECO:0000256" key="4">
    <source>
        <dbReference type="ARBA" id="ARBA00022741"/>
    </source>
</evidence>
<dbReference type="FunFam" id="1.10.510.10:FF:000182">
    <property type="entry name" value="MAP kinase kinase kinase mkh1"/>
    <property type="match status" value="1"/>
</dbReference>
<feature type="binding site" evidence="9">
    <location>
        <position position="1672"/>
    </location>
    <ligand>
        <name>ATP</name>
        <dbReference type="ChEBI" id="CHEBI:30616"/>
    </ligand>
</feature>
<comment type="catalytic activity">
    <reaction evidence="7">
        <text>L-threonyl-[protein] + ATP = O-phospho-L-threonyl-[protein] + ADP + H(+)</text>
        <dbReference type="Rhea" id="RHEA:46608"/>
        <dbReference type="Rhea" id="RHEA-COMP:11060"/>
        <dbReference type="Rhea" id="RHEA-COMP:11605"/>
        <dbReference type="ChEBI" id="CHEBI:15378"/>
        <dbReference type="ChEBI" id="CHEBI:30013"/>
        <dbReference type="ChEBI" id="CHEBI:30616"/>
        <dbReference type="ChEBI" id="CHEBI:61977"/>
        <dbReference type="ChEBI" id="CHEBI:456216"/>
        <dbReference type="EC" id="2.7.11.24"/>
    </reaction>
    <physiologicalReaction direction="left-to-right" evidence="7">
        <dbReference type="Rhea" id="RHEA:46609"/>
    </physiologicalReaction>
</comment>
<feature type="region of interest" description="Disordered" evidence="10">
    <location>
        <begin position="1487"/>
        <end position="1549"/>
    </location>
</feature>
<dbReference type="PROSITE" id="PS00107">
    <property type="entry name" value="PROTEIN_KINASE_ATP"/>
    <property type="match status" value="1"/>
</dbReference>
<comment type="caution">
    <text evidence="12">The sequence shown here is derived from an EMBL/GenBank/DDBJ whole genome shotgun (WGS) entry which is preliminary data.</text>
</comment>
<feature type="compositionally biased region" description="Polar residues" evidence="10">
    <location>
        <begin position="249"/>
        <end position="260"/>
    </location>
</feature>
<feature type="compositionally biased region" description="Polar residues" evidence="10">
    <location>
        <begin position="1270"/>
        <end position="1279"/>
    </location>
</feature>
<feature type="region of interest" description="Disordered" evidence="10">
    <location>
        <begin position="450"/>
        <end position="627"/>
    </location>
</feature>
<keyword evidence="13" id="KW-1185">Reference proteome</keyword>
<feature type="region of interest" description="Disordered" evidence="10">
    <location>
        <begin position="1214"/>
        <end position="1284"/>
    </location>
</feature>
<evidence type="ECO:0000256" key="9">
    <source>
        <dbReference type="PROSITE-ProRule" id="PRU10141"/>
    </source>
</evidence>
<sequence>MGSRQRSASALSQHNAIHCSTPSPGGMGGGSGNHTLHDSVDSVVLNAAGVPTFHGNSLPIPTTFGTGSAYPTITPNRPRAHTSADSSPSNAGAAAFGGLQPRQPSRNSMMQGHLGGMGPRHVSTSVLDNGSRVRVDGNGGVGGVGGAGGGGVAGNGFPVGSPPIQNGMVIPPPPPPPPPAKDAGYVPHSSVGRSHGREGMMNYHYTSHHHHPQQQQYGAYTPHQSSASSSTASLPQPQLPPLPPVPHQNALTNGNNNSIYTPHLHAYSHSHAHHPPHRPTEAPMYRQQSTQSSESIASSFTRTESNADSEYMTPATATSSGSVLAPVGNRSVSNGITRSSHVSHSHSQQSPLVSNAAGPLSPDVATVWTLDNVVAYLNRHEFSEEWQQAFRNLNIHGAGFLEMGQHNSASLLQIVLPEVLRICGPNADPVKEKLASRSIKKMVREILKLSQEVPNTPPPAGHNPPENGESPAKMGGTSQRSPAQARFPTQRGATFPTHSVYPDGSHNASEPFLPLGGSENSLQHRAGTSEPRSRSEFSKGALASTDQISRHSPSNSEASIQNPTDGHAFGKQALSSSPRNSPHLGYQSVSRHEPISTRHGKSDSQGSVASGTVNHRPGDGKGKEKALLVLGITSNERLGARQDYDGKSSSSGFVGRFRKKFRRETSDDDNDDGSPTAPGAPTLPYTIPENNASDSSLDRASVSSVDATRVKGSKPRSAPGGGTPKSKPVYVFATRDGKVWVSIDVTSLEKGGEIRREICRHLGINDYDAAAIHLTEVGQEPNDETLTDQMLKLSCQTRGDSIASLKFFVQPVPTSAFDMPIEDSAGQSSSGTPPHQSYASDPPNRLAHAGPKPQPLQLDRAQKQLNRRSSSPHLLIPSGDSTLKQSDITGSAATLPDTGTNGLGNQPRDDLDDLRERLALLRRHQDQGPKINVIPTPSLGPTPPGPHSSVQPSPNDPIPEPGSAYPSYTGWENDYSESSSLKTLVRTTTNGSPNDNGLSPAVRKNELFFDEDPSPITTFATLTHGPPHKGSAGTNQLGAAAQVRRQGLESIAQQQQQQEQQTGWLKKKKDKETDTERPSAGFQKVQTVTRPGRVVDFDNPRPSPYEDVKMETLIPQRKPPPPPSNRSSIGSISRVGSDFGGRGLPADVGGRYAPAARRVSIDRAAVAMEKAPEMSERTWRKGVSPLHEDRQSPVTGIGSSLISAGILSAQITRTPIPGMPRESVSAPSLPLYNQQTTPHQQQQQHYQQQGQQTQESPRPRAMATVDFGHSGTSSPQSEYETGPEKLTLQIPAAPLPRPSSPEISPGDRDVPLGIRKSTLPAGAPIDIQGNDVQFLSQTMPTSAEPRVQEEEEEEGDEDSDEDDGLFAIPISSRGEKPKTEFPKTDERPTLTIATKNVTFKATPTTSATATGSNGAMNSPEFEQGDDKWLNSPASHNISTPGSAAASAHSPADYTRLGRRESFGKEDIWASRPPPEALIDHLDDFFPGLNLDQPIPDEVSMSPPPSPSPATENKPQSYQLADIPSESPSTSEPPGAMGPPPPPISKGKNAPTVVQRNLGRAQLGRMKSIREVARGAHENSKRFTQTNTAGLKSGDISRRKSTKMFGARLIEVTPTKRGAMLQAQQASPPVQQQSGIKRQATFRWFKGQLIGKGTYGRVYLGMNATTGEFLAVKQVEVSKGLSANDSDRQKEMIAALNQEIETMQHLDHVNIVQYLGCERKEMNMSIFLEYISGGSVGSCLRKHGPFEESVVRSLTRQTLSGLEYLHREGILHRDLKADNILLDIDGTCKISDFGISKKSDNIYGDDPGNSMQGSVFWMAPEVIRPEGQGYSAKIDIWSLGCVVLEMFAGRRPWSKEEAIGAIYKLGSERQAPPIPDDVASVISPSAIGFLADCHTIEPSERPTAATLLNEHEFCSLDTNFNFLDTGLYQKIRGLKF</sequence>
<dbReference type="OrthoDB" id="266718at2759"/>
<organism evidence="12 13">
    <name type="scientific">Tuber borchii</name>
    <name type="common">White truffle</name>
    <dbReference type="NCBI Taxonomy" id="42251"/>
    <lineage>
        <taxon>Eukaryota</taxon>
        <taxon>Fungi</taxon>
        <taxon>Dikarya</taxon>
        <taxon>Ascomycota</taxon>
        <taxon>Pezizomycotina</taxon>
        <taxon>Pezizomycetes</taxon>
        <taxon>Pezizales</taxon>
        <taxon>Tuberaceae</taxon>
        <taxon>Tuber</taxon>
    </lineage>
</organism>
<dbReference type="PANTHER" id="PTHR48016">
    <property type="entry name" value="MAP KINASE KINASE KINASE SSK2-RELATED-RELATED"/>
    <property type="match status" value="1"/>
</dbReference>
<feature type="domain" description="Protein kinase" evidence="11">
    <location>
        <begin position="1643"/>
        <end position="1913"/>
    </location>
</feature>
<feature type="compositionally biased region" description="Low complexity" evidence="10">
    <location>
        <begin position="692"/>
        <end position="707"/>
    </location>
</feature>
<feature type="compositionally biased region" description="Low complexity" evidence="10">
    <location>
        <begin position="287"/>
        <end position="299"/>
    </location>
</feature>
<feature type="compositionally biased region" description="Low complexity" evidence="10">
    <location>
        <begin position="1234"/>
        <end position="1254"/>
    </location>
</feature>
<feature type="compositionally biased region" description="Low complexity" evidence="10">
    <location>
        <begin position="1442"/>
        <end position="1451"/>
    </location>
</feature>
<feature type="compositionally biased region" description="Polar residues" evidence="10">
    <location>
        <begin position="825"/>
        <end position="839"/>
    </location>
</feature>
<feature type="compositionally biased region" description="Basic and acidic residues" evidence="10">
    <location>
        <begin position="1373"/>
        <end position="1388"/>
    </location>
</feature>
<evidence type="ECO:0000256" key="3">
    <source>
        <dbReference type="ARBA" id="ARBA00022679"/>
    </source>
</evidence>
<feature type="region of interest" description="Disordered" evidence="10">
    <location>
        <begin position="1"/>
        <end position="35"/>
    </location>
</feature>
<feature type="region of interest" description="Disordered" evidence="10">
    <location>
        <begin position="1573"/>
        <end position="1593"/>
    </location>
</feature>
<comment type="similarity">
    <text evidence="1">Belongs to the protein kinase superfamily. STE Ser/Thr protein kinase family. MAP kinase kinase kinase subfamily.</text>
</comment>
<feature type="compositionally biased region" description="Basic and acidic residues" evidence="10">
    <location>
        <begin position="1093"/>
        <end position="1110"/>
    </location>
</feature>
<dbReference type="Pfam" id="PF00069">
    <property type="entry name" value="Pkinase"/>
    <property type="match status" value="1"/>
</dbReference>
<proteinExistence type="inferred from homology"/>
<feature type="region of interest" description="Disordered" evidence="10">
    <location>
        <begin position="662"/>
        <end position="728"/>
    </location>
</feature>